<dbReference type="GeneID" id="90521558"/>
<evidence type="ECO:0000313" key="1">
    <source>
        <dbReference type="EMBL" id="TPV37616.1"/>
    </source>
</evidence>
<gene>
    <name evidence="1" type="ORF">FJW02_09330</name>
</gene>
<dbReference type="RefSeq" id="WP_140915889.1">
    <property type="nucleotide sequence ID" value="NZ_CP045720.1"/>
</dbReference>
<dbReference type="Pfam" id="PF06892">
    <property type="entry name" value="Phage_CP76"/>
    <property type="match status" value="1"/>
</dbReference>
<evidence type="ECO:0000313" key="2">
    <source>
        <dbReference type="Proteomes" id="UP000315469"/>
    </source>
</evidence>
<dbReference type="EMBL" id="VHJB01000060">
    <property type="protein sequence ID" value="TPV37616.1"/>
    <property type="molecule type" value="Genomic_DNA"/>
</dbReference>
<dbReference type="InterPro" id="IPR009679">
    <property type="entry name" value="Phage_186_CII-like"/>
</dbReference>
<sequence length="162" mass="18001">MGKEPKWKAERQPAWLIKAIRKTVAGLAGGYSEAAEILDVTEDAVHNRLRSGGDQLFPIGWSLVLQQAAGSHHIANAIAKTSGGVFVPLPDVELVDYGDINQRLLEAIEQITRYSQQVRAAIEDGVVEPHEREVIDEELHRAITKLQEHTTLVYRVFCAPEK</sequence>
<dbReference type="GO" id="GO:0003677">
    <property type="term" value="F:DNA binding"/>
    <property type="evidence" value="ECO:0007669"/>
    <property type="project" value="UniProtKB-KW"/>
</dbReference>
<proteinExistence type="predicted"/>
<organism evidence="1 2">
    <name type="scientific">Pantoea eucalypti</name>
    <dbReference type="NCBI Taxonomy" id="470933"/>
    <lineage>
        <taxon>Bacteria</taxon>
        <taxon>Pseudomonadati</taxon>
        <taxon>Pseudomonadota</taxon>
        <taxon>Gammaproteobacteria</taxon>
        <taxon>Enterobacterales</taxon>
        <taxon>Erwiniaceae</taxon>
        <taxon>Pantoea</taxon>
    </lineage>
</organism>
<comment type="caution">
    <text evidence="1">The sequence shown here is derived from an EMBL/GenBank/DDBJ whole genome shotgun (WGS) entry which is preliminary data.</text>
</comment>
<keyword evidence="1" id="KW-0238">DNA-binding</keyword>
<protein>
    <submittedName>
        <fullName evidence="1">DNA-binding protein</fullName>
    </submittedName>
</protein>
<reference evidence="1 2" key="1">
    <citation type="submission" date="2019-06" db="EMBL/GenBank/DDBJ databases">
        <title>Taxogenomics and systematics of the genus Pantoea.</title>
        <authorList>
            <person name="Tambong J.T."/>
        </authorList>
    </citation>
    <scope>NUCLEOTIDE SEQUENCE [LARGE SCALE GENOMIC DNA]</scope>
    <source>
        <strain evidence="1 2">LMG 24197</strain>
    </source>
</reference>
<dbReference type="NCBIfam" id="NF041471">
    <property type="entry name" value="phage_reg_YmfL"/>
    <property type="match status" value="1"/>
</dbReference>
<dbReference type="Proteomes" id="UP000315469">
    <property type="component" value="Unassembled WGS sequence"/>
</dbReference>
<name>A0ABY2ZL79_9GAMM</name>
<accession>A0ABY2ZL79</accession>
<keyword evidence="2" id="KW-1185">Reference proteome</keyword>
<dbReference type="InterPro" id="IPR048188">
    <property type="entry name" value="YmfL-like"/>
</dbReference>